<evidence type="ECO:0000256" key="5">
    <source>
        <dbReference type="ARBA" id="ARBA00022989"/>
    </source>
</evidence>
<feature type="transmembrane region" description="Helical" evidence="7">
    <location>
        <begin position="165"/>
        <end position="184"/>
    </location>
</feature>
<organism evidence="8 9">
    <name type="scientific">Paramuricea clavata</name>
    <name type="common">Red gorgonian</name>
    <name type="synonym">Violescent sea-whip</name>
    <dbReference type="NCBI Taxonomy" id="317549"/>
    <lineage>
        <taxon>Eukaryota</taxon>
        <taxon>Metazoa</taxon>
        <taxon>Cnidaria</taxon>
        <taxon>Anthozoa</taxon>
        <taxon>Octocorallia</taxon>
        <taxon>Malacalcyonacea</taxon>
        <taxon>Plexauridae</taxon>
        <taxon>Paramuricea</taxon>
    </lineage>
</organism>
<sequence length="389" mass="44222">MRGKAQLFFLVIGMLIYILDLTSDIWIAIQYYRNNESKWFAPTLSFIIITIVITNVAACLHASKDSIEGPCKWLWVFCACCPILSRYMEELTYWKRANLDSSLCGEACQKSTCRECENLLEKKRKLAKSIYSLAWLHLIQALTESAPQFCLQLFIMLEQWDFPCFTVLSTSVSLLSLAWCITALEQARETKNNNPSLAFAFLAWQFFALASRLSAIVIFAYVFQYHVFSILAFHWFVVTIAIAIHRKDEFKGEGVGPWIFMLSASCCCVYPLLVFASEPLLAFCKNRRFYTFIISIILAVENMIMLALTIGITKYGRRKISMADTDVLLPVALACVLGGIALETVFCVAYYKCCCRKDTDVSKDRQKIDDESPGNRVSTVEINAGFNRN</sequence>
<keyword evidence="9" id="KW-1185">Reference proteome</keyword>
<evidence type="ECO:0000256" key="2">
    <source>
        <dbReference type="ARBA" id="ARBA00008789"/>
    </source>
</evidence>
<dbReference type="InterPro" id="IPR050895">
    <property type="entry name" value="XK-related_scramblase"/>
</dbReference>
<evidence type="ECO:0000313" key="8">
    <source>
        <dbReference type="EMBL" id="CAB4044572.1"/>
    </source>
</evidence>
<feature type="transmembrane region" description="Helical" evidence="7">
    <location>
        <begin position="7"/>
        <end position="27"/>
    </location>
</feature>
<feature type="transmembrane region" description="Helical" evidence="7">
    <location>
        <begin position="257"/>
        <end position="277"/>
    </location>
</feature>
<evidence type="ECO:0000256" key="1">
    <source>
        <dbReference type="ARBA" id="ARBA00004651"/>
    </source>
</evidence>
<feature type="transmembrane region" description="Helical" evidence="7">
    <location>
        <begin position="289"/>
        <end position="315"/>
    </location>
</feature>
<evidence type="ECO:0000256" key="7">
    <source>
        <dbReference type="RuleBase" id="RU910716"/>
    </source>
</evidence>
<dbReference type="PANTHER" id="PTHR16024">
    <property type="entry name" value="XK-RELATED PROTEIN"/>
    <property type="match status" value="1"/>
</dbReference>
<comment type="subcellular location">
    <subcellularLocation>
        <location evidence="1">Cell membrane</location>
        <topology evidence="1">Multi-pass membrane protein</topology>
    </subcellularLocation>
    <subcellularLocation>
        <location evidence="7">Membrane</location>
        <topology evidence="7">Multi-pass membrane protein</topology>
    </subcellularLocation>
</comment>
<dbReference type="PANTHER" id="PTHR16024:SF6">
    <property type="entry name" value="XK-RELATED PROTEIN"/>
    <property type="match status" value="1"/>
</dbReference>
<dbReference type="Proteomes" id="UP001152795">
    <property type="component" value="Unassembled WGS sequence"/>
</dbReference>
<comment type="caution">
    <text evidence="8">The sequence shown here is derived from an EMBL/GenBank/DDBJ whole genome shotgun (WGS) entry which is preliminary data.</text>
</comment>
<dbReference type="AlphaFoldDB" id="A0A6S7LTZ5"/>
<feature type="transmembrane region" description="Helical" evidence="7">
    <location>
        <begin position="196"/>
        <end position="221"/>
    </location>
</feature>
<keyword evidence="3" id="KW-1003">Cell membrane</keyword>
<comment type="similarity">
    <text evidence="2 7">Belongs to the XK family.</text>
</comment>
<reference evidence="8" key="1">
    <citation type="submission" date="2020-04" db="EMBL/GenBank/DDBJ databases">
        <authorList>
            <person name="Alioto T."/>
            <person name="Alioto T."/>
            <person name="Gomez Garrido J."/>
        </authorList>
    </citation>
    <scope>NUCLEOTIDE SEQUENCE</scope>
    <source>
        <strain evidence="8">A484AB</strain>
    </source>
</reference>
<dbReference type="InterPro" id="IPR018629">
    <property type="entry name" value="XK-rel"/>
</dbReference>
<keyword evidence="6 7" id="KW-0472">Membrane</keyword>
<feature type="transmembrane region" description="Helical" evidence="7">
    <location>
        <begin position="39"/>
        <end position="60"/>
    </location>
</feature>
<evidence type="ECO:0000256" key="6">
    <source>
        <dbReference type="ARBA" id="ARBA00023136"/>
    </source>
</evidence>
<accession>A0A6S7LTZ5</accession>
<keyword evidence="4 7" id="KW-0812">Transmembrane</keyword>
<feature type="transmembrane region" description="Helical" evidence="7">
    <location>
        <begin position="227"/>
        <end position="245"/>
    </location>
</feature>
<feature type="transmembrane region" description="Helical" evidence="7">
    <location>
        <begin position="327"/>
        <end position="351"/>
    </location>
</feature>
<name>A0A6S7LTZ5_PARCT</name>
<dbReference type="Pfam" id="PF09815">
    <property type="entry name" value="XK-related"/>
    <property type="match status" value="1"/>
</dbReference>
<gene>
    <name evidence="8" type="ORF">PACLA_8A010330</name>
</gene>
<keyword evidence="5 7" id="KW-1133">Transmembrane helix</keyword>
<dbReference type="OrthoDB" id="6136301at2759"/>
<dbReference type="EMBL" id="CACRXK020035451">
    <property type="protein sequence ID" value="CAB4044572.1"/>
    <property type="molecule type" value="Genomic_DNA"/>
</dbReference>
<evidence type="ECO:0000313" key="9">
    <source>
        <dbReference type="Proteomes" id="UP001152795"/>
    </source>
</evidence>
<dbReference type="GO" id="GO:0005886">
    <property type="term" value="C:plasma membrane"/>
    <property type="evidence" value="ECO:0007669"/>
    <property type="project" value="UniProtKB-SubCell"/>
</dbReference>
<proteinExistence type="inferred from homology"/>
<evidence type="ECO:0000256" key="3">
    <source>
        <dbReference type="ARBA" id="ARBA00022475"/>
    </source>
</evidence>
<evidence type="ECO:0000256" key="4">
    <source>
        <dbReference type="ARBA" id="ARBA00022692"/>
    </source>
</evidence>
<protein>
    <recommendedName>
        <fullName evidence="7">XK-related protein</fullName>
    </recommendedName>
</protein>